<organism evidence="6 7">
    <name type="scientific">Raphanus sativus</name>
    <name type="common">Radish</name>
    <name type="synonym">Raphanus raphanistrum var. sativus</name>
    <dbReference type="NCBI Taxonomy" id="3726"/>
    <lineage>
        <taxon>Eukaryota</taxon>
        <taxon>Viridiplantae</taxon>
        <taxon>Streptophyta</taxon>
        <taxon>Embryophyta</taxon>
        <taxon>Tracheophyta</taxon>
        <taxon>Spermatophyta</taxon>
        <taxon>Magnoliopsida</taxon>
        <taxon>eudicotyledons</taxon>
        <taxon>Gunneridae</taxon>
        <taxon>Pentapetalae</taxon>
        <taxon>rosids</taxon>
        <taxon>malvids</taxon>
        <taxon>Brassicales</taxon>
        <taxon>Brassicaceae</taxon>
        <taxon>Brassiceae</taxon>
        <taxon>Raphanus</taxon>
    </lineage>
</organism>
<dbReference type="Gene3D" id="1.20.140.40">
    <property type="entry name" value="Invertase/pectin methylesterase inhibitor family protein"/>
    <property type="match status" value="1"/>
</dbReference>
<dbReference type="InterPro" id="IPR034088">
    <property type="entry name" value="Pla_a_1-like"/>
</dbReference>
<dbReference type="Pfam" id="PF04043">
    <property type="entry name" value="PMEI"/>
    <property type="match status" value="1"/>
</dbReference>
<dbReference type="GO" id="GO:0004857">
    <property type="term" value="F:enzyme inhibitor activity"/>
    <property type="evidence" value="ECO:0007669"/>
    <property type="project" value="InterPro"/>
</dbReference>
<dbReference type="GO" id="GO:0005576">
    <property type="term" value="C:extracellular region"/>
    <property type="evidence" value="ECO:0007669"/>
    <property type="project" value="UniProtKB-ARBA"/>
</dbReference>
<feature type="signal peptide" evidence="4">
    <location>
        <begin position="1"/>
        <end position="20"/>
    </location>
</feature>
<keyword evidence="6" id="KW-1185">Reference proteome</keyword>
<accession>A0A9W3CF66</accession>
<dbReference type="FunFam" id="1.20.140.40:FF:000002">
    <property type="entry name" value="Putative invertase inhibitor"/>
    <property type="match status" value="1"/>
</dbReference>
<proteinExistence type="inferred from homology"/>
<dbReference type="RefSeq" id="XP_056850190.1">
    <property type="nucleotide sequence ID" value="XM_056994210.1"/>
</dbReference>
<reference evidence="6" key="1">
    <citation type="journal article" date="2019" name="Database">
        <title>The radish genome database (RadishGD): an integrated information resource for radish genomics.</title>
        <authorList>
            <person name="Yu H.J."/>
            <person name="Baek S."/>
            <person name="Lee Y.J."/>
            <person name="Cho A."/>
            <person name="Mun J.H."/>
        </authorList>
    </citation>
    <scope>NUCLEOTIDE SEQUENCE [LARGE SCALE GENOMIC DNA]</scope>
    <source>
        <strain evidence="6">cv. WK10039</strain>
    </source>
</reference>
<evidence type="ECO:0000259" key="5">
    <source>
        <dbReference type="SMART" id="SM00856"/>
    </source>
</evidence>
<dbReference type="InterPro" id="IPR006501">
    <property type="entry name" value="Pectinesterase_inhib_dom"/>
</dbReference>
<dbReference type="SMART" id="SM00856">
    <property type="entry name" value="PMEI"/>
    <property type="match status" value="1"/>
</dbReference>
<evidence type="ECO:0000313" key="6">
    <source>
        <dbReference type="Proteomes" id="UP000504610"/>
    </source>
</evidence>
<feature type="domain" description="Pectinesterase inhibitor" evidence="5">
    <location>
        <begin position="19"/>
        <end position="170"/>
    </location>
</feature>
<name>A0A9W3CF66_RAPSA</name>
<comment type="similarity">
    <text evidence="3">Belongs to the PMEI family.</text>
</comment>
<dbReference type="SUPFAM" id="SSF101148">
    <property type="entry name" value="Plant invertase/pectin methylesterase inhibitor"/>
    <property type="match status" value="1"/>
</dbReference>
<evidence type="ECO:0000256" key="2">
    <source>
        <dbReference type="ARBA" id="ARBA00023157"/>
    </source>
</evidence>
<evidence type="ECO:0000256" key="4">
    <source>
        <dbReference type="SAM" id="SignalP"/>
    </source>
</evidence>
<dbReference type="InterPro" id="IPR035513">
    <property type="entry name" value="Invertase/methylesterase_inhib"/>
</dbReference>
<evidence type="ECO:0000256" key="3">
    <source>
        <dbReference type="ARBA" id="ARBA00038471"/>
    </source>
</evidence>
<protein>
    <submittedName>
        <fullName evidence="7">Pectinesterase inhibitor 12-like</fullName>
    </submittedName>
</protein>
<dbReference type="GeneID" id="130499800"/>
<evidence type="ECO:0000256" key="1">
    <source>
        <dbReference type="ARBA" id="ARBA00022729"/>
    </source>
</evidence>
<keyword evidence="2" id="KW-1015">Disulfide bond</keyword>
<dbReference type="OrthoDB" id="1077481at2759"/>
<dbReference type="PANTHER" id="PTHR35357">
    <property type="entry name" value="OS02G0537100 PROTEIN"/>
    <property type="match status" value="1"/>
</dbReference>
<feature type="chain" id="PRO_5040912409" evidence="4">
    <location>
        <begin position="21"/>
        <end position="175"/>
    </location>
</feature>
<gene>
    <name evidence="7" type="primary">LOC130499800</name>
</gene>
<dbReference type="CDD" id="cd15795">
    <property type="entry name" value="PMEI-Pla_a_1_like"/>
    <property type="match status" value="1"/>
</dbReference>
<evidence type="ECO:0000313" key="7">
    <source>
        <dbReference type="RefSeq" id="XP_056850190.1"/>
    </source>
</evidence>
<dbReference type="AlphaFoldDB" id="A0A9W3CF66"/>
<reference evidence="7" key="2">
    <citation type="submission" date="2025-08" db="UniProtKB">
        <authorList>
            <consortium name="RefSeq"/>
        </authorList>
    </citation>
    <scope>IDENTIFICATION</scope>
    <source>
        <tissue evidence="7">Leaf</tissue>
    </source>
</reference>
<keyword evidence="1 4" id="KW-0732">Signal</keyword>
<dbReference type="NCBIfam" id="TIGR01614">
    <property type="entry name" value="PME_inhib"/>
    <property type="match status" value="1"/>
</dbReference>
<sequence length="175" mass="19647">MKFIFSFVVFFFFLNCLATAQTLIQNYCKEATTTDPDFNYDICVQYLEKDPQSKNATNLKELVIAITKNAASKSTTVKGIAEEILKKNLTHGIESSLRDCVEFFDDVNDSLNDTLRFVDLGNYKDGNFALSTALTNLGTCEDGFKEVDTKSPISNETDVLHQLIHIDLDFSGMLK</sequence>
<dbReference type="Proteomes" id="UP000504610">
    <property type="component" value="Chromosome 9"/>
</dbReference>
<dbReference type="PANTHER" id="PTHR35357:SF17">
    <property type="entry name" value="PECTINESTERASE INHIBITOR 12"/>
    <property type="match status" value="1"/>
</dbReference>
<dbReference type="KEGG" id="rsz:130499800"/>